<sequence>MSTTTPSTEHPRPLAGVRVIELAHWMAGPAAGGIMSDWGAEVIKVEPHGGEPMRNIWGKMGANPDAPNGAFISANRGKKSVELDVQSEEGQDRLHELLGSADVLLTNLRPGALERLGLAPAQVADRHAHLVYCSLTAYGWGGPDQDKAGYDLASFFGRTGIAHEITTQGTPPAALLQGLGDTYTAMTAVAGILAALHERQSTGRGRFVEASLLRTGMWALAGELGVQAMGGHPRPPKPREQCGTPMYNSYPTSDGRWFYLVGVQADRQLPKVLAAIGRSDLLEDERFASARALSKNRGEVIAILDEAFRRQPLEHWGAVLDEHDVFWAPVQTPAEVVDDPQAHAMGAWISVDGHPSVDSPIRFDQLSRREAPRPPRAGEHSEELLRARAT</sequence>
<gene>
    <name evidence="2" type="ORF">GCM10011374_24190</name>
</gene>
<dbReference type="InterPro" id="IPR050509">
    <property type="entry name" value="CoA-transferase_III"/>
</dbReference>
<feature type="compositionally biased region" description="Basic and acidic residues" evidence="1">
    <location>
        <begin position="365"/>
        <end position="390"/>
    </location>
</feature>
<dbReference type="Gene3D" id="3.30.1540.10">
    <property type="entry name" value="formyl-coa transferase, domain 3"/>
    <property type="match status" value="1"/>
</dbReference>
<dbReference type="InterPro" id="IPR003673">
    <property type="entry name" value="CoA-Trfase_fam_III"/>
</dbReference>
<dbReference type="PANTHER" id="PTHR48228">
    <property type="entry name" value="SUCCINYL-COA--D-CITRAMALATE COA-TRANSFERASE"/>
    <property type="match status" value="1"/>
</dbReference>
<feature type="region of interest" description="Disordered" evidence="1">
    <location>
        <begin position="364"/>
        <end position="390"/>
    </location>
</feature>
<dbReference type="GO" id="GO:0003824">
    <property type="term" value="F:catalytic activity"/>
    <property type="evidence" value="ECO:0007669"/>
    <property type="project" value="InterPro"/>
</dbReference>
<dbReference type="PANTHER" id="PTHR48228:SF2">
    <property type="entry name" value="E-CINNAMOYL-COA:R-PHENYLLACTATE COA TRANSFERASE LARGE SUBUNIT"/>
    <property type="match status" value="1"/>
</dbReference>
<protein>
    <submittedName>
        <fullName evidence="2">Alpha-methylacyl-CoA racemase</fullName>
    </submittedName>
</protein>
<dbReference type="InterPro" id="IPR023606">
    <property type="entry name" value="CoA-Trfase_III_dom_1_sf"/>
</dbReference>
<keyword evidence="3" id="KW-1185">Reference proteome</keyword>
<dbReference type="Gene3D" id="3.40.50.10540">
    <property type="entry name" value="Crotonobetainyl-coa:carnitine coa-transferase, domain 1"/>
    <property type="match status" value="1"/>
</dbReference>
<organism evidence="2 3">
    <name type="scientific">Kocuria dechangensis</name>
    <dbReference type="NCBI Taxonomy" id="1176249"/>
    <lineage>
        <taxon>Bacteria</taxon>
        <taxon>Bacillati</taxon>
        <taxon>Actinomycetota</taxon>
        <taxon>Actinomycetes</taxon>
        <taxon>Micrococcales</taxon>
        <taxon>Micrococcaceae</taxon>
        <taxon>Kocuria</taxon>
    </lineage>
</organism>
<reference evidence="2" key="1">
    <citation type="journal article" date="2014" name="Int. J. Syst. Evol. Microbiol.">
        <title>Complete genome sequence of Corynebacterium casei LMG S-19264T (=DSM 44701T), isolated from a smear-ripened cheese.</title>
        <authorList>
            <consortium name="US DOE Joint Genome Institute (JGI-PGF)"/>
            <person name="Walter F."/>
            <person name="Albersmeier A."/>
            <person name="Kalinowski J."/>
            <person name="Ruckert C."/>
        </authorList>
    </citation>
    <scope>NUCLEOTIDE SEQUENCE</scope>
    <source>
        <strain evidence="2">CGMCC 1.12187</strain>
    </source>
</reference>
<accession>A0A917GXI1</accession>
<dbReference type="Proteomes" id="UP000638848">
    <property type="component" value="Unassembled WGS sequence"/>
</dbReference>
<dbReference type="Pfam" id="PF02515">
    <property type="entry name" value="CoA_transf_3"/>
    <property type="match status" value="1"/>
</dbReference>
<evidence type="ECO:0000313" key="2">
    <source>
        <dbReference type="EMBL" id="GGG60502.1"/>
    </source>
</evidence>
<dbReference type="EMBL" id="BMEQ01000012">
    <property type="protein sequence ID" value="GGG60502.1"/>
    <property type="molecule type" value="Genomic_DNA"/>
</dbReference>
<dbReference type="SUPFAM" id="SSF89796">
    <property type="entry name" value="CoA-transferase family III (CaiB/BaiF)"/>
    <property type="match status" value="1"/>
</dbReference>
<proteinExistence type="predicted"/>
<evidence type="ECO:0000256" key="1">
    <source>
        <dbReference type="SAM" id="MobiDB-lite"/>
    </source>
</evidence>
<dbReference type="InterPro" id="IPR044855">
    <property type="entry name" value="CoA-Trfase_III_dom3_sf"/>
</dbReference>
<reference evidence="2" key="2">
    <citation type="submission" date="2020-09" db="EMBL/GenBank/DDBJ databases">
        <authorList>
            <person name="Sun Q."/>
            <person name="Zhou Y."/>
        </authorList>
    </citation>
    <scope>NUCLEOTIDE SEQUENCE</scope>
    <source>
        <strain evidence="2">CGMCC 1.12187</strain>
    </source>
</reference>
<evidence type="ECO:0000313" key="3">
    <source>
        <dbReference type="Proteomes" id="UP000638848"/>
    </source>
</evidence>
<dbReference type="RefSeq" id="WP_188537558.1">
    <property type="nucleotide sequence ID" value="NZ_BMEQ01000012.1"/>
</dbReference>
<comment type="caution">
    <text evidence="2">The sequence shown here is derived from an EMBL/GenBank/DDBJ whole genome shotgun (WGS) entry which is preliminary data.</text>
</comment>
<name>A0A917GXI1_9MICC</name>
<dbReference type="AlphaFoldDB" id="A0A917GXI1"/>